<sequence>MVHVMIRGQSDVDEASIQAVHAAACAIATLDEPSGGQRRRMTVKELATNTDELSGEENPEAIVAFDLIAHLLVLPRPIAMSASAGHHA</sequence>
<evidence type="ECO:0000313" key="2">
    <source>
        <dbReference type="Proteomes" id="UP001055219"/>
    </source>
</evidence>
<protein>
    <submittedName>
        <fullName evidence="1">Uncharacterized protein</fullName>
    </submittedName>
</protein>
<dbReference type="RefSeq" id="XP_051362281.1">
    <property type="nucleotide sequence ID" value="XM_051506499.1"/>
</dbReference>
<reference evidence="1" key="2">
    <citation type="submission" date="2022-07" db="EMBL/GenBank/DDBJ databases">
        <authorList>
            <person name="Goncalves M.F.M."/>
            <person name="Hilario S."/>
            <person name="Van De Peer Y."/>
            <person name="Esteves A.C."/>
            <person name="Alves A."/>
        </authorList>
    </citation>
    <scope>NUCLEOTIDE SEQUENCE</scope>
    <source>
        <strain evidence="1">MUM 19.33</strain>
    </source>
</reference>
<dbReference type="EMBL" id="JAGIXG020000022">
    <property type="protein sequence ID" value="KAI6781425.1"/>
    <property type="molecule type" value="Genomic_DNA"/>
</dbReference>
<proteinExistence type="predicted"/>
<dbReference type="Proteomes" id="UP001055219">
    <property type="component" value="Unassembled WGS sequence"/>
</dbReference>
<organism evidence="1 2">
    <name type="scientific">Emericellopsis cladophorae</name>
    <dbReference type="NCBI Taxonomy" id="2686198"/>
    <lineage>
        <taxon>Eukaryota</taxon>
        <taxon>Fungi</taxon>
        <taxon>Dikarya</taxon>
        <taxon>Ascomycota</taxon>
        <taxon>Pezizomycotina</taxon>
        <taxon>Sordariomycetes</taxon>
        <taxon>Hypocreomycetidae</taxon>
        <taxon>Hypocreales</taxon>
        <taxon>Bionectriaceae</taxon>
        <taxon>Emericellopsis</taxon>
    </lineage>
</organism>
<dbReference type="AlphaFoldDB" id="A0A9P9Y1K7"/>
<accession>A0A9P9Y1K7</accession>
<comment type="caution">
    <text evidence="1">The sequence shown here is derived from an EMBL/GenBank/DDBJ whole genome shotgun (WGS) entry which is preliminary data.</text>
</comment>
<reference evidence="1" key="1">
    <citation type="journal article" date="2021" name="J Fungi (Basel)">
        <title>Genomic and Metabolomic Analyses of the Marine Fungus Emericellopsis cladophorae: Insights into Saltwater Adaptability Mechanisms and Its Biosynthetic Potential.</title>
        <authorList>
            <person name="Goncalves M.F.M."/>
            <person name="Hilario S."/>
            <person name="Van de Peer Y."/>
            <person name="Esteves A.C."/>
            <person name="Alves A."/>
        </authorList>
    </citation>
    <scope>NUCLEOTIDE SEQUENCE</scope>
    <source>
        <strain evidence="1">MUM 19.33</strain>
    </source>
</reference>
<dbReference type="GeneID" id="75828830"/>
<evidence type="ECO:0000313" key="1">
    <source>
        <dbReference type="EMBL" id="KAI6781425.1"/>
    </source>
</evidence>
<name>A0A9P9Y1K7_9HYPO</name>
<gene>
    <name evidence="1" type="ORF">J7T54_002318</name>
</gene>
<keyword evidence="2" id="KW-1185">Reference proteome</keyword>